<dbReference type="NCBIfam" id="NF007853">
    <property type="entry name" value="PRK10562.1"/>
    <property type="match status" value="1"/>
</dbReference>
<dbReference type="Pfam" id="PF13508">
    <property type="entry name" value="Acetyltransf_7"/>
    <property type="match status" value="1"/>
</dbReference>
<feature type="domain" description="N-acetyltransferase" evidence="3">
    <location>
        <begin position="1"/>
        <end position="143"/>
    </location>
</feature>
<dbReference type="GO" id="GO:0016747">
    <property type="term" value="F:acyltransferase activity, transferring groups other than amino-acyl groups"/>
    <property type="evidence" value="ECO:0007669"/>
    <property type="project" value="InterPro"/>
</dbReference>
<evidence type="ECO:0000256" key="2">
    <source>
        <dbReference type="ARBA" id="ARBA00023315"/>
    </source>
</evidence>
<dbReference type="AlphaFoldDB" id="A0A9D2P541"/>
<reference evidence="4" key="2">
    <citation type="submission" date="2021-04" db="EMBL/GenBank/DDBJ databases">
        <authorList>
            <person name="Gilroy R."/>
        </authorList>
    </citation>
    <scope>NUCLEOTIDE SEQUENCE</scope>
    <source>
        <strain evidence="4">CHK165-2605</strain>
    </source>
</reference>
<name>A0A9D2P541_9FIRM</name>
<keyword evidence="1 4" id="KW-0808">Transferase</keyword>
<dbReference type="CDD" id="cd04301">
    <property type="entry name" value="NAT_SF"/>
    <property type="match status" value="1"/>
</dbReference>
<reference evidence="4" key="1">
    <citation type="journal article" date="2021" name="PeerJ">
        <title>Extensive microbial diversity within the chicken gut microbiome revealed by metagenomics and culture.</title>
        <authorList>
            <person name="Gilroy R."/>
            <person name="Ravi A."/>
            <person name="Getino M."/>
            <person name="Pursley I."/>
            <person name="Horton D.L."/>
            <person name="Alikhan N.F."/>
            <person name="Baker D."/>
            <person name="Gharbi K."/>
            <person name="Hall N."/>
            <person name="Watson M."/>
            <person name="Adriaenssens E.M."/>
            <person name="Foster-Nyarko E."/>
            <person name="Jarju S."/>
            <person name="Secka A."/>
            <person name="Antonio M."/>
            <person name="Oren A."/>
            <person name="Chaudhuri R.R."/>
            <person name="La Ragione R."/>
            <person name="Hildebrand F."/>
            <person name="Pallen M.J."/>
        </authorList>
    </citation>
    <scope>NUCLEOTIDE SEQUENCE</scope>
    <source>
        <strain evidence="4">CHK165-2605</strain>
    </source>
</reference>
<dbReference type="Gene3D" id="3.40.630.30">
    <property type="match status" value="1"/>
</dbReference>
<dbReference type="EMBL" id="DWWI01000056">
    <property type="protein sequence ID" value="HJC42543.1"/>
    <property type="molecule type" value="Genomic_DNA"/>
</dbReference>
<comment type="caution">
    <text evidence="4">The sequence shown here is derived from an EMBL/GenBank/DDBJ whole genome shotgun (WGS) entry which is preliminary data.</text>
</comment>
<organism evidence="4 5">
    <name type="scientific">Candidatus Mediterraneibacter gallistercoris</name>
    <dbReference type="NCBI Taxonomy" id="2838671"/>
    <lineage>
        <taxon>Bacteria</taxon>
        <taxon>Bacillati</taxon>
        <taxon>Bacillota</taxon>
        <taxon>Clostridia</taxon>
        <taxon>Lachnospirales</taxon>
        <taxon>Lachnospiraceae</taxon>
        <taxon>Mediterraneibacter</taxon>
    </lineage>
</organism>
<gene>
    <name evidence="4" type="ORF">H9756_02515</name>
</gene>
<evidence type="ECO:0000313" key="4">
    <source>
        <dbReference type="EMBL" id="HJC42543.1"/>
    </source>
</evidence>
<dbReference type="PANTHER" id="PTHR43800:SF1">
    <property type="entry name" value="PEPTIDYL-LYSINE N-ACETYLTRANSFERASE YJAB"/>
    <property type="match status" value="1"/>
</dbReference>
<dbReference type="InterPro" id="IPR000182">
    <property type="entry name" value="GNAT_dom"/>
</dbReference>
<sequence length="161" mass="19013">MIRRLQKTDIDAVSGIWLDANRDAHDFIPAEYWESNFLPVKEMLLQAEVYVYIDECKNEIEGFVGLDQEYIAGIFVRKEARSKGIGKALLDFIKEKKQELTLNVYQKNERAVRFYERQGFQIIDRSIDKSTAEKEYLMRWSCKCSICKKEIMKIKYGLYDS</sequence>
<dbReference type="EC" id="2.3.1.-" evidence="4"/>
<dbReference type="Proteomes" id="UP000823895">
    <property type="component" value="Unassembled WGS sequence"/>
</dbReference>
<evidence type="ECO:0000259" key="3">
    <source>
        <dbReference type="PROSITE" id="PS51186"/>
    </source>
</evidence>
<dbReference type="PANTHER" id="PTHR43800">
    <property type="entry name" value="PEPTIDYL-LYSINE N-ACETYLTRANSFERASE YJAB"/>
    <property type="match status" value="1"/>
</dbReference>
<dbReference type="InterPro" id="IPR016181">
    <property type="entry name" value="Acyl_CoA_acyltransferase"/>
</dbReference>
<keyword evidence="2 4" id="KW-0012">Acyltransferase</keyword>
<protein>
    <submittedName>
        <fullName evidence="4">N-acetyltransferase</fullName>
        <ecNumber evidence="4">2.3.1.-</ecNumber>
    </submittedName>
</protein>
<evidence type="ECO:0000313" key="5">
    <source>
        <dbReference type="Proteomes" id="UP000823895"/>
    </source>
</evidence>
<proteinExistence type="predicted"/>
<dbReference type="SUPFAM" id="SSF55729">
    <property type="entry name" value="Acyl-CoA N-acyltransferases (Nat)"/>
    <property type="match status" value="1"/>
</dbReference>
<dbReference type="PROSITE" id="PS51186">
    <property type="entry name" value="GNAT"/>
    <property type="match status" value="1"/>
</dbReference>
<accession>A0A9D2P541</accession>
<evidence type="ECO:0000256" key="1">
    <source>
        <dbReference type="ARBA" id="ARBA00022679"/>
    </source>
</evidence>